<keyword evidence="3" id="KW-1185">Reference proteome</keyword>
<dbReference type="AlphaFoldDB" id="A0A4R5BEU1"/>
<evidence type="ECO:0000313" key="2">
    <source>
        <dbReference type="EMBL" id="TDD83813.1"/>
    </source>
</evidence>
<dbReference type="CDD" id="cd07043">
    <property type="entry name" value="STAS_anti-anti-sigma_factors"/>
    <property type="match status" value="1"/>
</dbReference>
<accession>A0A4R5BEU1</accession>
<dbReference type="SUPFAM" id="SSF52091">
    <property type="entry name" value="SpoIIaa-like"/>
    <property type="match status" value="1"/>
</dbReference>
<feature type="domain" description="STAS" evidence="1">
    <location>
        <begin position="58"/>
        <end position="169"/>
    </location>
</feature>
<dbReference type="InterPro" id="IPR002645">
    <property type="entry name" value="STAS_dom"/>
</dbReference>
<evidence type="ECO:0000259" key="1">
    <source>
        <dbReference type="PROSITE" id="PS50801"/>
    </source>
</evidence>
<name>A0A4R5BEU1_9ACTN</name>
<dbReference type="Pfam" id="PF01740">
    <property type="entry name" value="STAS"/>
    <property type="match status" value="1"/>
</dbReference>
<sequence>MRSREGAVMRASESLPPSFVLPAAPMRHDDTAGERVSGGARISLRRTDVVRGAGSAAMLIALAGEIDASNSGWLTAQLTTTITGVSAGNAAAGYDRGELSGVILDLTGIRFCDASGIAALVKAFRHAQDRRLGLELTGAHGRVARVLQITKVDEALTLHPRLEGALAALTAPRK</sequence>
<dbReference type="PROSITE" id="PS50801">
    <property type="entry name" value="STAS"/>
    <property type="match status" value="1"/>
</dbReference>
<dbReference type="Proteomes" id="UP000295578">
    <property type="component" value="Unassembled WGS sequence"/>
</dbReference>
<comment type="caution">
    <text evidence="2">The sequence shown here is derived from an EMBL/GenBank/DDBJ whole genome shotgun (WGS) entry which is preliminary data.</text>
</comment>
<dbReference type="GO" id="GO:0043856">
    <property type="term" value="F:anti-sigma factor antagonist activity"/>
    <property type="evidence" value="ECO:0007669"/>
    <property type="project" value="TreeGrafter"/>
</dbReference>
<protein>
    <submittedName>
        <fullName evidence="2">Anti-sigma factor antagonist</fullName>
    </submittedName>
</protein>
<dbReference type="EMBL" id="SMKY01000050">
    <property type="protein sequence ID" value="TDD83813.1"/>
    <property type="molecule type" value="Genomic_DNA"/>
</dbReference>
<dbReference type="Gene3D" id="3.30.750.24">
    <property type="entry name" value="STAS domain"/>
    <property type="match status" value="1"/>
</dbReference>
<dbReference type="InterPro" id="IPR036513">
    <property type="entry name" value="STAS_dom_sf"/>
</dbReference>
<dbReference type="OrthoDB" id="3297400at2"/>
<proteinExistence type="predicted"/>
<gene>
    <name evidence="2" type="ORF">E1293_14075</name>
</gene>
<evidence type="ECO:0000313" key="3">
    <source>
        <dbReference type="Proteomes" id="UP000295578"/>
    </source>
</evidence>
<organism evidence="2 3">
    <name type="scientific">Actinomadura darangshiensis</name>
    <dbReference type="NCBI Taxonomy" id="705336"/>
    <lineage>
        <taxon>Bacteria</taxon>
        <taxon>Bacillati</taxon>
        <taxon>Actinomycetota</taxon>
        <taxon>Actinomycetes</taxon>
        <taxon>Streptosporangiales</taxon>
        <taxon>Thermomonosporaceae</taxon>
        <taxon>Actinomadura</taxon>
    </lineage>
</organism>
<reference evidence="2 3" key="1">
    <citation type="submission" date="2019-03" db="EMBL/GenBank/DDBJ databases">
        <title>Draft genome sequences of novel Actinobacteria.</title>
        <authorList>
            <person name="Sahin N."/>
            <person name="Ay H."/>
            <person name="Saygin H."/>
        </authorList>
    </citation>
    <scope>NUCLEOTIDE SEQUENCE [LARGE SCALE GENOMIC DNA]</scope>
    <source>
        <strain evidence="2 3">DSM 45941</strain>
    </source>
</reference>
<dbReference type="PANTHER" id="PTHR33495">
    <property type="entry name" value="ANTI-SIGMA FACTOR ANTAGONIST TM_1081-RELATED-RELATED"/>
    <property type="match status" value="1"/>
</dbReference>
<dbReference type="PANTHER" id="PTHR33495:SF2">
    <property type="entry name" value="ANTI-SIGMA FACTOR ANTAGONIST TM_1081-RELATED"/>
    <property type="match status" value="1"/>
</dbReference>